<dbReference type="PANTHER" id="PTHR22916:SF3">
    <property type="entry name" value="UDP-GLCNAC:BETAGAL BETA-1,3-N-ACETYLGLUCOSAMINYLTRANSFERASE-LIKE PROTEIN 1"/>
    <property type="match status" value="1"/>
</dbReference>
<dbReference type="SUPFAM" id="SSF53448">
    <property type="entry name" value="Nucleotide-diphospho-sugar transferases"/>
    <property type="match status" value="1"/>
</dbReference>
<protein>
    <submittedName>
        <fullName evidence="2">Glycosyltransferase family 2 protein</fullName>
        <ecNumber evidence="2">2.4.-.-</ecNumber>
    </submittedName>
</protein>
<dbReference type="EC" id="2.4.-.-" evidence="2"/>
<sequence length="341" mass="39659">MNPLITISIPIYNVGKYVERSLSSALNQTYDNLEILVIDDKGTDNSMEVVRRIIDTHPRGKAVKIIEHSENQGLGATRNTSIDNAQGEYIMFMDSDDYISDDCISKLYKSSYDNCSDIVIGSYQDFSMTGDIGKGFIQNLGAATGYDVLWQWYKSPMVYVQTWNKLYKTNLLRDNFVRCIPSNRNEDVFFTFQLLKPVKSVSFVSDITYYYQTMNPEAITYNMCTGVFDYKEHMQYLEILDNMIAYMSKHNLKKDNFLNDYFQWFYRIRIGRIMKATSLTLSKKEEYLKDLRSLPLDSIAFPNILEGIRKYGKSWIWISLPPKIAVSLQPLYLRIKKVFKA</sequence>
<dbReference type="Gene3D" id="3.90.550.10">
    <property type="entry name" value="Spore Coat Polysaccharide Biosynthesis Protein SpsA, Chain A"/>
    <property type="match status" value="1"/>
</dbReference>
<dbReference type="InterPro" id="IPR029044">
    <property type="entry name" value="Nucleotide-diphossugar_trans"/>
</dbReference>
<name>A0ABV4CV34_9BACT</name>
<dbReference type="RefSeq" id="WP_369863049.1">
    <property type="nucleotide sequence ID" value="NZ_JBCLPP010000001.1"/>
</dbReference>
<gene>
    <name evidence="2" type="ORF">AAK873_00545</name>
</gene>
<dbReference type="Pfam" id="PF00535">
    <property type="entry name" value="Glycos_transf_2"/>
    <property type="match status" value="1"/>
</dbReference>
<evidence type="ECO:0000313" key="2">
    <source>
        <dbReference type="EMBL" id="MEY8244100.1"/>
    </source>
</evidence>
<proteinExistence type="predicted"/>
<keyword evidence="2" id="KW-0328">Glycosyltransferase</keyword>
<dbReference type="Proteomes" id="UP001565200">
    <property type="component" value="Unassembled WGS sequence"/>
</dbReference>
<reference evidence="2 3" key="1">
    <citation type="submission" date="2024-03" db="EMBL/GenBank/DDBJ databases">
        <title>Mouse gut bacterial collection (mGBC) of GemPharmatech.</title>
        <authorList>
            <person name="He Y."/>
            <person name="Dong L."/>
            <person name="Wu D."/>
            <person name="Gao X."/>
            <person name="Lin Z."/>
        </authorList>
    </citation>
    <scope>NUCLEOTIDE SEQUENCE [LARGE SCALE GENOMIC DNA]</scope>
    <source>
        <strain evidence="2 3">54-13</strain>
    </source>
</reference>
<accession>A0ABV4CV34</accession>
<dbReference type="CDD" id="cd00761">
    <property type="entry name" value="Glyco_tranf_GTA_type"/>
    <property type="match status" value="1"/>
</dbReference>
<dbReference type="PANTHER" id="PTHR22916">
    <property type="entry name" value="GLYCOSYLTRANSFERASE"/>
    <property type="match status" value="1"/>
</dbReference>
<dbReference type="GO" id="GO:0016757">
    <property type="term" value="F:glycosyltransferase activity"/>
    <property type="evidence" value="ECO:0007669"/>
    <property type="project" value="UniProtKB-KW"/>
</dbReference>
<dbReference type="EMBL" id="JBCLPP010000001">
    <property type="protein sequence ID" value="MEY8244100.1"/>
    <property type="molecule type" value="Genomic_DNA"/>
</dbReference>
<organism evidence="2 3">
    <name type="scientific">Heminiphilus faecis</name>
    <dbReference type="NCBI Taxonomy" id="2601703"/>
    <lineage>
        <taxon>Bacteria</taxon>
        <taxon>Pseudomonadati</taxon>
        <taxon>Bacteroidota</taxon>
        <taxon>Bacteroidia</taxon>
        <taxon>Bacteroidales</taxon>
        <taxon>Muribaculaceae</taxon>
        <taxon>Heminiphilus</taxon>
    </lineage>
</organism>
<evidence type="ECO:0000259" key="1">
    <source>
        <dbReference type="Pfam" id="PF00535"/>
    </source>
</evidence>
<keyword evidence="2" id="KW-0808">Transferase</keyword>
<dbReference type="InterPro" id="IPR001173">
    <property type="entry name" value="Glyco_trans_2-like"/>
</dbReference>
<evidence type="ECO:0000313" key="3">
    <source>
        <dbReference type="Proteomes" id="UP001565200"/>
    </source>
</evidence>
<feature type="domain" description="Glycosyltransferase 2-like" evidence="1">
    <location>
        <begin position="7"/>
        <end position="149"/>
    </location>
</feature>
<keyword evidence="3" id="KW-1185">Reference proteome</keyword>
<comment type="caution">
    <text evidence="2">The sequence shown here is derived from an EMBL/GenBank/DDBJ whole genome shotgun (WGS) entry which is preliminary data.</text>
</comment>